<gene>
    <name evidence="2" type="ORF">GVO57_05000</name>
</gene>
<name>A0A7Z2NVU3_9SPHN</name>
<dbReference type="KEGG" id="schy:GVO57_05000"/>
<reference evidence="2 3" key="1">
    <citation type="submission" date="2020-01" db="EMBL/GenBank/DDBJ databases">
        <title>Sphingomonas sp. C33 whole genome sequece.</title>
        <authorList>
            <person name="Park C."/>
        </authorList>
    </citation>
    <scope>NUCLEOTIDE SEQUENCE [LARGE SCALE GENOMIC DNA]</scope>
    <source>
        <strain evidence="2 3">C33</strain>
    </source>
</reference>
<evidence type="ECO:0000313" key="2">
    <source>
        <dbReference type="EMBL" id="QHL90310.1"/>
    </source>
</evidence>
<evidence type="ECO:0000313" key="3">
    <source>
        <dbReference type="Proteomes" id="UP000464468"/>
    </source>
</evidence>
<dbReference type="Proteomes" id="UP000464468">
    <property type="component" value="Chromosome"/>
</dbReference>
<organism evidence="2 3">
    <name type="scientific">Sphingomonas changnyeongensis</name>
    <dbReference type="NCBI Taxonomy" id="2698679"/>
    <lineage>
        <taxon>Bacteria</taxon>
        <taxon>Pseudomonadati</taxon>
        <taxon>Pseudomonadota</taxon>
        <taxon>Alphaproteobacteria</taxon>
        <taxon>Sphingomonadales</taxon>
        <taxon>Sphingomonadaceae</taxon>
        <taxon>Sphingomonas</taxon>
    </lineage>
</organism>
<protein>
    <recommendedName>
        <fullName evidence="4">Lipoprotein</fullName>
    </recommendedName>
</protein>
<dbReference type="RefSeq" id="WP_160592238.1">
    <property type="nucleotide sequence ID" value="NZ_CP047895.1"/>
</dbReference>
<evidence type="ECO:0000256" key="1">
    <source>
        <dbReference type="SAM" id="SignalP"/>
    </source>
</evidence>
<feature type="chain" id="PRO_5031451595" description="Lipoprotein" evidence="1">
    <location>
        <begin position="20"/>
        <end position="172"/>
    </location>
</feature>
<proteinExistence type="predicted"/>
<feature type="signal peptide" evidence="1">
    <location>
        <begin position="1"/>
        <end position="19"/>
    </location>
</feature>
<dbReference type="AlphaFoldDB" id="A0A7Z2NVU3"/>
<dbReference type="EMBL" id="CP047895">
    <property type="protein sequence ID" value="QHL90310.1"/>
    <property type="molecule type" value="Genomic_DNA"/>
</dbReference>
<sequence>MIALAVALAAAAAPPPEQAAGTALMQCVGHALGNAPIVAENATAMASNGLIFSPEPPPQLKVMKSTLYGSAQFAGAPSTEGQAWAVGYDSGVCMVMVFGTEPAPVEKRLTDMFAIPGTWKPEPVKQQDSQSRKTRFGWDLKDRRLTARMTVQPEPEPVKGFIMVTIAPEEKK</sequence>
<keyword evidence="1" id="KW-0732">Signal</keyword>
<evidence type="ECO:0008006" key="4">
    <source>
        <dbReference type="Google" id="ProtNLM"/>
    </source>
</evidence>
<keyword evidence="3" id="KW-1185">Reference proteome</keyword>
<accession>A0A7Z2NVU3</accession>